<reference evidence="1" key="1">
    <citation type="submission" date="2020-01" db="EMBL/GenBank/DDBJ databases">
        <authorList>
            <consortium name="DOE Joint Genome Institute"/>
            <person name="Haridas S."/>
            <person name="Albert R."/>
            <person name="Binder M."/>
            <person name="Bloem J."/>
            <person name="Labutti K."/>
            <person name="Salamov A."/>
            <person name="Andreopoulos B."/>
            <person name="Baker S.E."/>
            <person name="Barry K."/>
            <person name="Bills G."/>
            <person name="Bluhm B.H."/>
            <person name="Cannon C."/>
            <person name="Castanera R."/>
            <person name="Culley D.E."/>
            <person name="Daum C."/>
            <person name="Ezra D."/>
            <person name="Gonzalez J.B."/>
            <person name="Henrissat B."/>
            <person name="Kuo A."/>
            <person name="Liang C."/>
            <person name="Lipzen A."/>
            <person name="Lutzoni F."/>
            <person name="Magnuson J."/>
            <person name="Mondo S."/>
            <person name="Nolan M."/>
            <person name="Ohm R."/>
            <person name="Pangilinan J."/>
            <person name="Park H.-J."/>
            <person name="Ramirez L."/>
            <person name="Alfaro M."/>
            <person name="Sun H."/>
            <person name="Tritt A."/>
            <person name="Yoshinaga Y."/>
            <person name="Zwiers L.-H."/>
            <person name="Turgeon B.G."/>
            <person name="Goodwin S.B."/>
            <person name="Spatafora J.W."/>
            <person name="Crous P.W."/>
            <person name="Grigoriev I.V."/>
        </authorList>
    </citation>
    <scope>NUCLEOTIDE SEQUENCE</scope>
    <source>
        <strain evidence="1">IPT5</strain>
    </source>
</reference>
<protein>
    <submittedName>
        <fullName evidence="1">Uncharacterized protein</fullName>
    </submittedName>
</protein>
<sequence>MLADLATPSISASLPLSCSYFYHSEHCSWLDAMCVGLERSARKAQANDVYCATGQGRVGPVFGVAGLLRRLRRCDATNNNRLSARWFDWTIVEKKDELRRMYSVVQEYWSFAEGSGWLGNYTLLFKPSVQRRNHDGWGGGWRLAWTRQQYDRFRDWGKRWCQGSRKVLRYCDVINLSRLYHSTRS</sequence>
<evidence type="ECO:0000313" key="2">
    <source>
        <dbReference type="Proteomes" id="UP000799423"/>
    </source>
</evidence>
<keyword evidence="2" id="KW-1185">Reference proteome</keyword>
<dbReference type="Proteomes" id="UP000799423">
    <property type="component" value="Unassembled WGS sequence"/>
</dbReference>
<dbReference type="EMBL" id="MU006312">
    <property type="protein sequence ID" value="KAF2849397.1"/>
    <property type="molecule type" value="Genomic_DNA"/>
</dbReference>
<dbReference type="AlphaFoldDB" id="A0A6A7B3Z2"/>
<proteinExistence type="predicted"/>
<evidence type="ECO:0000313" key="1">
    <source>
        <dbReference type="EMBL" id="KAF2849397.1"/>
    </source>
</evidence>
<name>A0A6A7B3Z2_9PLEO</name>
<accession>A0A6A7B3Z2</accession>
<organism evidence="1 2">
    <name type="scientific">Plenodomus tracheiphilus IPT5</name>
    <dbReference type="NCBI Taxonomy" id="1408161"/>
    <lineage>
        <taxon>Eukaryota</taxon>
        <taxon>Fungi</taxon>
        <taxon>Dikarya</taxon>
        <taxon>Ascomycota</taxon>
        <taxon>Pezizomycotina</taxon>
        <taxon>Dothideomycetes</taxon>
        <taxon>Pleosporomycetidae</taxon>
        <taxon>Pleosporales</taxon>
        <taxon>Pleosporineae</taxon>
        <taxon>Leptosphaeriaceae</taxon>
        <taxon>Plenodomus</taxon>
    </lineage>
</organism>
<gene>
    <name evidence="1" type="ORF">T440DRAFT_136249</name>
</gene>